<evidence type="ECO:0000313" key="4">
    <source>
        <dbReference type="Proteomes" id="UP000745859"/>
    </source>
</evidence>
<evidence type="ECO:0000256" key="2">
    <source>
        <dbReference type="SAM" id="SignalP"/>
    </source>
</evidence>
<proteinExistence type="predicted"/>
<gene>
    <name evidence="3" type="ORF">FHR24_000909</name>
</gene>
<organism evidence="3 4">
    <name type="scientific">Wenyingzhuangia heitensis</name>
    <dbReference type="NCBI Taxonomy" id="1487859"/>
    <lineage>
        <taxon>Bacteria</taxon>
        <taxon>Pseudomonadati</taxon>
        <taxon>Bacteroidota</taxon>
        <taxon>Flavobacteriia</taxon>
        <taxon>Flavobacteriales</taxon>
        <taxon>Flavobacteriaceae</taxon>
        <taxon>Wenyingzhuangia</taxon>
    </lineage>
</organism>
<keyword evidence="2" id="KW-0732">Signal</keyword>
<comment type="caution">
    <text evidence="3">The sequence shown here is derived from an EMBL/GenBank/DDBJ whole genome shotgun (WGS) entry which is preliminary data.</text>
</comment>
<evidence type="ECO:0000313" key="3">
    <source>
        <dbReference type="EMBL" id="NIJ44470.1"/>
    </source>
</evidence>
<feature type="signal peptide" evidence="2">
    <location>
        <begin position="1"/>
        <end position="23"/>
    </location>
</feature>
<accession>A0ABX0U9K2</accession>
<protein>
    <recommendedName>
        <fullName evidence="5">LPXTG-motif cell wall anchor domain-containing protein</fullName>
    </recommendedName>
</protein>
<keyword evidence="1" id="KW-0472">Membrane</keyword>
<name>A0ABX0U9K2_9FLAO</name>
<keyword evidence="1" id="KW-1133">Transmembrane helix</keyword>
<evidence type="ECO:0008006" key="5">
    <source>
        <dbReference type="Google" id="ProtNLM"/>
    </source>
</evidence>
<dbReference type="Proteomes" id="UP000745859">
    <property type="component" value="Unassembled WGS sequence"/>
</dbReference>
<reference evidence="3 4" key="1">
    <citation type="submission" date="2020-03" db="EMBL/GenBank/DDBJ databases">
        <title>Genomic Encyclopedia of Type Strains, Phase IV (KMG-IV): sequencing the most valuable type-strain genomes for metagenomic binning, comparative biology and taxonomic classification.</title>
        <authorList>
            <person name="Goeker M."/>
        </authorList>
    </citation>
    <scope>NUCLEOTIDE SEQUENCE [LARGE SCALE GENOMIC DNA]</scope>
    <source>
        <strain evidence="3 4">DSM 101599</strain>
    </source>
</reference>
<feature type="chain" id="PRO_5045814152" description="LPXTG-motif cell wall anchor domain-containing protein" evidence="2">
    <location>
        <begin position="24"/>
        <end position="66"/>
    </location>
</feature>
<keyword evidence="1" id="KW-0812">Transmembrane</keyword>
<keyword evidence="4" id="KW-1185">Reference proteome</keyword>
<feature type="transmembrane region" description="Helical" evidence="1">
    <location>
        <begin position="39"/>
        <end position="56"/>
    </location>
</feature>
<sequence length="66" mass="7075">MNKILYKILFVVIITAFSTEAIAAPRPPSPPGKDKKAPIDMGLTLLLLAGSGLGIVKIKKNKKDTQ</sequence>
<evidence type="ECO:0000256" key="1">
    <source>
        <dbReference type="SAM" id="Phobius"/>
    </source>
</evidence>
<dbReference type="EMBL" id="JAASQL010000001">
    <property type="protein sequence ID" value="NIJ44470.1"/>
    <property type="molecule type" value="Genomic_DNA"/>
</dbReference>
<dbReference type="RefSeq" id="WP_167184492.1">
    <property type="nucleotide sequence ID" value="NZ_JAASQL010000001.1"/>
</dbReference>